<proteinExistence type="predicted"/>
<reference evidence="2 3" key="1">
    <citation type="journal article" date="2023" name="Plants (Basel)">
        <title>Bridging the Gap: Combining Genomics and Transcriptomics Approaches to Understand Stylosanthes scabra, an Orphan Legume from the Brazilian Caatinga.</title>
        <authorList>
            <person name="Ferreira-Neto J.R.C."/>
            <person name="da Silva M.D."/>
            <person name="Binneck E."/>
            <person name="de Melo N.F."/>
            <person name="da Silva R.H."/>
            <person name="de Melo A.L.T.M."/>
            <person name="Pandolfi V."/>
            <person name="Bustamante F.O."/>
            <person name="Brasileiro-Vidal A.C."/>
            <person name="Benko-Iseppon A.M."/>
        </authorList>
    </citation>
    <scope>NUCLEOTIDE SEQUENCE [LARGE SCALE GENOMIC DNA]</scope>
    <source>
        <tissue evidence="2">Leaves</tissue>
    </source>
</reference>
<feature type="region of interest" description="Disordered" evidence="1">
    <location>
        <begin position="1"/>
        <end position="22"/>
    </location>
</feature>
<protein>
    <submittedName>
        <fullName evidence="2">Uncharacterized protein</fullName>
    </submittedName>
</protein>
<evidence type="ECO:0000313" key="3">
    <source>
        <dbReference type="Proteomes" id="UP001341840"/>
    </source>
</evidence>
<comment type="caution">
    <text evidence="2">The sequence shown here is derived from an EMBL/GenBank/DDBJ whole genome shotgun (WGS) entry which is preliminary data.</text>
</comment>
<feature type="compositionally biased region" description="Low complexity" evidence="1">
    <location>
        <begin position="7"/>
        <end position="22"/>
    </location>
</feature>
<dbReference type="EMBL" id="JASCZI010211516">
    <property type="protein sequence ID" value="MED6193575.1"/>
    <property type="molecule type" value="Genomic_DNA"/>
</dbReference>
<gene>
    <name evidence="2" type="ORF">PIB30_020885</name>
</gene>
<accession>A0ABU6X633</accession>
<sequence>MLLSPRSISFTHASPPSSSFSTSSHRRIAVSLSFSHSPCSVSFVLLRSNHRVLSLVAPLLPSVTLGFCAISSAYLFSLSGSGIADESTLNDCLFTNLGQDSSDDIKIPQHMRKYDGLM</sequence>
<name>A0ABU6X633_9FABA</name>
<dbReference type="Proteomes" id="UP001341840">
    <property type="component" value="Unassembled WGS sequence"/>
</dbReference>
<organism evidence="2 3">
    <name type="scientific">Stylosanthes scabra</name>
    <dbReference type="NCBI Taxonomy" id="79078"/>
    <lineage>
        <taxon>Eukaryota</taxon>
        <taxon>Viridiplantae</taxon>
        <taxon>Streptophyta</taxon>
        <taxon>Embryophyta</taxon>
        <taxon>Tracheophyta</taxon>
        <taxon>Spermatophyta</taxon>
        <taxon>Magnoliopsida</taxon>
        <taxon>eudicotyledons</taxon>
        <taxon>Gunneridae</taxon>
        <taxon>Pentapetalae</taxon>
        <taxon>rosids</taxon>
        <taxon>fabids</taxon>
        <taxon>Fabales</taxon>
        <taxon>Fabaceae</taxon>
        <taxon>Papilionoideae</taxon>
        <taxon>50 kb inversion clade</taxon>
        <taxon>dalbergioids sensu lato</taxon>
        <taxon>Dalbergieae</taxon>
        <taxon>Pterocarpus clade</taxon>
        <taxon>Stylosanthes</taxon>
    </lineage>
</organism>
<evidence type="ECO:0000256" key="1">
    <source>
        <dbReference type="SAM" id="MobiDB-lite"/>
    </source>
</evidence>
<evidence type="ECO:0000313" key="2">
    <source>
        <dbReference type="EMBL" id="MED6193575.1"/>
    </source>
</evidence>
<keyword evidence="3" id="KW-1185">Reference proteome</keyword>